<dbReference type="Proteomes" id="UP001500433">
    <property type="component" value="Unassembled WGS sequence"/>
</dbReference>
<proteinExistence type="predicted"/>
<dbReference type="Pfam" id="PF01841">
    <property type="entry name" value="Transglut_core"/>
    <property type="match status" value="1"/>
</dbReference>
<name>A0ABP9F673_9FLAO</name>
<dbReference type="RefSeq" id="WP_345273795.1">
    <property type="nucleotide sequence ID" value="NZ_BAABJH010000002.1"/>
</dbReference>
<evidence type="ECO:0000313" key="5">
    <source>
        <dbReference type="Proteomes" id="UP001500433"/>
    </source>
</evidence>
<dbReference type="InterPro" id="IPR024618">
    <property type="entry name" value="DUF3857"/>
</dbReference>
<accession>A0ABP9F673</accession>
<evidence type="ECO:0000259" key="2">
    <source>
        <dbReference type="Pfam" id="PF01841"/>
    </source>
</evidence>
<feature type="chain" id="PRO_5046067870" description="DUF3857 domain-containing protein" evidence="1">
    <location>
        <begin position="19"/>
        <end position="652"/>
    </location>
</feature>
<sequence length="652" mass="75541">MRIVTILLSLSISLNVLAQDYKFGKISKEELQETYNPIDSSASATYLYKYRKTHFEYSEQEGFQLITEIHERIKIYNQEGFEYATKTISLYKNGSTDEEVSNLKAYTYNLVGGKIEDTKLEKQGIFKTEKSKYRNEEKFTMPKISEGSIIEYRYKIYSPFFSNVDDFIFQNDIPIKKLIAIFEAPEYFSFKLNVRGFLKMNQKKVNKNGSFNLGNDKIDFIKECYEYKLTNIPALIEEPYVNNINNYRLAVRYELSYTKFPNSTFKHYSSTWEDVVKTIYKNSNFGGELKKSGYYENDIDALISSVSDPMKKAFLIFDHVKSRVKWNGYYSKYTNDGVKKAYKDQVGNVAEINLMLTSMLRYAGLNANPILVSTRHNGIPLFPTREGYNYVITGIEVKDDVILLDATSTYSTINVLPFRTLNWKGRIIRESGSFSTIDLYPKQQSKNTTSMMINLLENGDIEGGFRSVKTNHDALRYRQKYNTANEDDFLEKLENKYEGLEISDFKVTNALNLSKPIMESYKFFKESQADIIGDKIYFSPLFYLRTNENPFKLEKREFPVDFGYPLSGQNRIIISIPEGYNIESVPKPKVVSLPDNLGTFKYNIVASENKIQFTLSSTLNSAVVSPVYYEALKEFFNQMIEKEAEQIVLTRI</sequence>
<gene>
    <name evidence="4" type="ORF">GCM10023311_17810</name>
</gene>
<evidence type="ECO:0000259" key="3">
    <source>
        <dbReference type="Pfam" id="PF12969"/>
    </source>
</evidence>
<dbReference type="Gene3D" id="3.10.620.30">
    <property type="match status" value="1"/>
</dbReference>
<keyword evidence="5" id="KW-1185">Reference proteome</keyword>
<feature type="signal peptide" evidence="1">
    <location>
        <begin position="1"/>
        <end position="18"/>
    </location>
</feature>
<comment type="caution">
    <text evidence="4">The sequence shown here is derived from an EMBL/GenBank/DDBJ whole genome shotgun (WGS) entry which is preliminary data.</text>
</comment>
<dbReference type="Gene3D" id="2.60.120.1130">
    <property type="match status" value="1"/>
</dbReference>
<dbReference type="Pfam" id="PF12969">
    <property type="entry name" value="DUF3857"/>
    <property type="match status" value="1"/>
</dbReference>
<protein>
    <recommendedName>
        <fullName evidence="6">DUF3857 domain-containing protein</fullName>
    </recommendedName>
</protein>
<feature type="domain" description="DUF3857" evidence="3">
    <location>
        <begin position="68"/>
        <end position="203"/>
    </location>
</feature>
<organism evidence="4 5">
    <name type="scientific">Flaviramulus aquimarinus</name>
    <dbReference type="NCBI Taxonomy" id="1170456"/>
    <lineage>
        <taxon>Bacteria</taxon>
        <taxon>Pseudomonadati</taxon>
        <taxon>Bacteroidota</taxon>
        <taxon>Flavobacteriia</taxon>
        <taxon>Flavobacteriales</taxon>
        <taxon>Flavobacteriaceae</taxon>
        <taxon>Flaviramulus</taxon>
    </lineage>
</organism>
<evidence type="ECO:0000313" key="4">
    <source>
        <dbReference type="EMBL" id="GAA4893664.1"/>
    </source>
</evidence>
<dbReference type="Gene3D" id="2.60.40.3140">
    <property type="match status" value="1"/>
</dbReference>
<evidence type="ECO:0000256" key="1">
    <source>
        <dbReference type="SAM" id="SignalP"/>
    </source>
</evidence>
<keyword evidence="1" id="KW-0732">Signal</keyword>
<reference evidence="5" key="1">
    <citation type="journal article" date="2019" name="Int. J. Syst. Evol. Microbiol.">
        <title>The Global Catalogue of Microorganisms (GCM) 10K type strain sequencing project: providing services to taxonomists for standard genome sequencing and annotation.</title>
        <authorList>
            <consortium name="The Broad Institute Genomics Platform"/>
            <consortium name="The Broad Institute Genome Sequencing Center for Infectious Disease"/>
            <person name="Wu L."/>
            <person name="Ma J."/>
        </authorList>
    </citation>
    <scope>NUCLEOTIDE SEQUENCE [LARGE SCALE GENOMIC DNA]</scope>
    <source>
        <strain evidence="5">JCM 18274</strain>
    </source>
</reference>
<dbReference type="EMBL" id="BAABJH010000002">
    <property type="protein sequence ID" value="GAA4893664.1"/>
    <property type="molecule type" value="Genomic_DNA"/>
</dbReference>
<dbReference type="InterPro" id="IPR002931">
    <property type="entry name" value="Transglutaminase-like"/>
</dbReference>
<evidence type="ECO:0008006" key="6">
    <source>
        <dbReference type="Google" id="ProtNLM"/>
    </source>
</evidence>
<feature type="domain" description="Transglutaminase-like" evidence="2">
    <location>
        <begin position="303"/>
        <end position="376"/>
    </location>
</feature>